<dbReference type="InterPro" id="IPR023753">
    <property type="entry name" value="FAD/NAD-binding_dom"/>
</dbReference>
<evidence type="ECO:0000256" key="5">
    <source>
        <dbReference type="ARBA" id="ARBA00022723"/>
    </source>
</evidence>
<evidence type="ECO:0000313" key="12">
    <source>
        <dbReference type="EMBL" id="EFN71795.1"/>
    </source>
</evidence>
<keyword evidence="4" id="KW-0001">2Fe-2S</keyword>
<dbReference type="Gene3D" id="3.50.50.60">
    <property type="entry name" value="FAD/NAD(P)-binding domain"/>
    <property type="match status" value="2"/>
</dbReference>
<evidence type="ECO:0000256" key="2">
    <source>
        <dbReference type="ARBA" id="ARBA00006442"/>
    </source>
</evidence>
<dbReference type="InterPro" id="IPR036188">
    <property type="entry name" value="FAD/NAD-bd_sf"/>
</dbReference>
<feature type="region of interest" description="Disordered" evidence="10">
    <location>
        <begin position="1"/>
        <end position="23"/>
    </location>
</feature>
<evidence type="ECO:0000256" key="8">
    <source>
        <dbReference type="ARBA" id="ARBA00023004"/>
    </source>
</evidence>
<keyword evidence="8" id="KW-0408">Iron</keyword>
<comment type="cofactor">
    <cofactor evidence="1">
        <name>FAD</name>
        <dbReference type="ChEBI" id="CHEBI:57692"/>
    </cofactor>
</comment>
<dbReference type="EMBL" id="GL436526">
    <property type="protein sequence ID" value="EFN71795.1"/>
    <property type="molecule type" value="Genomic_DNA"/>
</dbReference>
<feature type="domain" description="Rieske" evidence="11">
    <location>
        <begin position="30"/>
        <end position="127"/>
    </location>
</feature>
<dbReference type="SUPFAM" id="SSF51905">
    <property type="entry name" value="FAD/NAD(P)-binding domain"/>
    <property type="match status" value="1"/>
</dbReference>
<evidence type="ECO:0000313" key="13">
    <source>
        <dbReference type="Proteomes" id="UP000000311"/>
    </source>
</evidence>
<evidence type="ECO:0000256" key="6">
    <source>
        <dbReference type="ARBA" id="ARBA00022827"/>
    </source>
</evidence>
<evidence type="ECO:0000256" key="4">
    <source>
        <dbReference type="ARBA" id="ARBA00022714"/>
    </source>
</evidence>
<dbReference type="OMA" id="TSHTKPY"/>
<dbReference type="GO" id="GO:0016651">
    <property type="term" value="F:oxidoreductase activity, acting on NAD(P)H"/>
    <property type="evidence" value="ECO:0007669"/>
    <property type="project" value="TreeGrafter"/>
</dbReference>
<proteinExistence type="inferred from homology"/>
<dbReference type="CDD" id="cd03478">
    <property type="entry name" value="Rieske_AIFL_N"/>
    <property type="match status" value="1"/>
</dbReference>
<keyword evidence="6" id="KW-0274">FAD</keyword>
<dbReference type="AlphaFoldDB" id="E2A429"/>
<name>E2A429_CAMFO</name>
<keyword evidence="5" id="KW-0479">Metal-binding</keyword>
<evidence type="ECO:0000256" key="9">
    <source>
        <dbReference type="ARBA" id="ARBA00023014"/>
    </source>
</evidence>
<dbReference type="FunCoup" id="E2A429">
    <property type="interactions" value="372"/>
</dbReference>
<gene>
    <name evidence="12" type="ORF">EAG_07546</name>
</gene>
<organism evidence="13">
    <name type="scientific">Camponotus floridanus</name>
    <name type="common">Florida carpenter ant</name>
    <dbReference type="NCBI Taxonomy" id="104421"/>
    <lineage>
        <taxon>Eukaryota</taxon>
        <taxon>Metazoa</taxon>
        <taxon>Ecdysozoa</taxon>
        <taxon>Arthropoda</taxon>
        <taxon>Hexapoda</taxon>
        <taxon>Insecta</taxon>
        <taxon>Pterygota</taxon>
        <taxon>Neoptera</taxon>
        <taxon>Endopterygota</taxon>
        <taxon>Hymenoptera</taxon>
        <taxon>Apocrita</taxon>
        <taxon>Aculeata</taxon>
        <taxon>Formicoidea</taxon>
        <taxon>Formicidae</taxon>
        <taxon>Formicinae</taxon>
        <taxon>Camponotus</taxon>
    </lineage>
</organism>
<dbReference type="InterPro" id="IPR016156">
    <property type="entry name" value="FAD/NAD-linked_Rdtase_dimer_sf"/>
</dbReference>
<dbReference type="InParanoid" id="E2A429"/>
<evidence type="ECO:0000256" key="10">
    <source>
        <dbReference type="SAM" id="MobiDB-lite"/>
    </source>
</evidence>
<dbReference type="OrthoDB" id="432169at2759"/>
<keyword evidence="7" id="KW-0560">Oxidoreductase</keyword>
<dbReference type="PROSITE" id="PS51296">
    <property type="entry name" value="RIESKE"/>
    <property type="match status" value="1"/>
</dbReference>
<evidence type="ECO:0000256" key="7">
    <source>
        <dbReference type="ARBA" id="ARBA00023002"/>
    </source>
</evidence>
<dbReference type="Pfam" id="PF00355">
    <property type="entry name" value="Rieske"/>
    <property type="match status" value="1"/>
</dbReference>
<dbReference type="PANTHER" id="PTHR43557">
    <property type="entry name" value="APOPTOSIS-INDUCING FACTOR 1"/>
    <property type="match status" value="1"/>
</dbReference>
<evidence type="ECO:0000256" key="1">
    <source>
        <dbReference type="ARBA" id="ARBA00001974"/>
    </source>
</evidence>
<dbReference type="FunFam" id="2.102.10.10:FF:000003">
    <property type="entry name" value="apoptosis-inducing factor 3 isoform X2"/>
    <property type="match status" value="1"/>
</dbReference>
<dbReference type="InterPro" id="IPR017941">
    <property type="entry name" value="Rieske_2Fe-2S"/>
</dbReference>
<protein>
    <submittedName>
        <fullName evidence="12">Apoptosis-inducing factor 3</fullName>
    </submittedName>
</protein>
<dbReference type="GO" id="GO:0005737">
    <property type="term" value="C:cytoplasm"/>
    <property type="evidence" value="ECO:0007669"/>
    <property type="project" value="TreeGrafter"/>
</dbReference>
<dbReference type="Proteomes" id="UP000000311">
    <property type="component" value="Unassembled WGS sequence"/>
</dbReference>
<evidence type="ECO:0000259" key="11">
    <source>
        <dbReference type="PROSITE" id="PS51296"/>
    </source>
</evidence>
<evidence type="ECO:0000256" key="3">
    <source>
        <dbReference type="ARBA" id="ARBA00022630"/>
    </source>
</evidence>
<dbReference type="GO" id="GO:0051537">
    <property type="term" value="F:2 iron, 2 sulfur cluster binding"/>
    <property type="evidence" value="ECO:0007669"/>
    <property type="project" value="UniProtKB-KW"/>
</dbReference>
<keyword evidence="3" id="KW-0285">Flavoprotein</keyword>
<dbReference type="SUPFAM" id="SSF55424">
    <property type="entry name" value="FAD/NAD-linked reductases, dimerisation (C-terminal) domain"/>
    <property type="match status" value="1"/>
</dbReference>
<dbReference type="SUPFAM" id="SSF50022">
    <property type="entry name" value="ISP domain"/>
    <property type="match status" value="1"/>
</dbReference>
<reference evidence="12 13" key="1">
    <citation type="journal article" date="2010" name="Science">
        <title>Genomic comparison of the ants Camponotus floridanus and Harpegnathos saltator.</title>
        <authorList>
            <person name="Bonasio R."/>
            <person name="Zhang G."/>
            <person name="Ye C."/>
            <person name="Mutti N.S."/>
            <person name="Fang X."/>
            <person name="Qin N."/>
            <person name="Donahue G."/>
            <person name="Yang P."/>
            <person name="Li Q."/>
            <person name="Li C."/>
            <person name="Zhang P."/>
            <person name="Huang Z."/>
            <person name="Berger S.L."/>
            <person name="Reinberg D."/>
            <person name="Wang J."/>
            <person name="Liebig J."/>
        </authorList>
    </citation>
    <scope>NUCLEOTIDE SEQUENCE [LARGE SCALE GENOMIC DNA]</scope>
    <source>
        <strain evidence="13">C129</strain>
    </source>
</reference>
<dbReference type="Gene3D" id="3.30.390.30">
    <property type="match status" value="1"/>
</dbReference>
<keyword evidence="9" id="KW-0411">Iron-sulfur</keyword>
<keyword evidence="13" id="KW-1185">Reference proteome</keyword>
<dbReference type="Pfam" id="PF07992">
    <property type="entry name" value="Pyr_redox_2"/>
    <property type="match status" value="1"/>
</dbReference>
<comment type="similarity">
    <text evidence="2">Belongs to the FAD-dependent oxidoreductase family.</text>
</comment>
<dbReference type="PRINTS" id="PR00368">
    <property type="entry name" value="FADPNR"/>
</dbReference>
<dbReference type="GO" id="GO:0046872">
    <property type="term" value="F:metal ion binding"/>
    <property type="evidence" value="ECO:0007669"/>
    <property type="project" value="UniProtKB-KW"/>
</dbReference>
<dbReference type="InterPro" id="IPR050446">
    <property type="entry name" value="FAD-oxidoreductase/Apoptosis"/>
</dbReference>
<dbReference type="Gene3D" id="2.102.10.10">
    <property type="entry name" value="Rieske [2Fe-2S] iron-sulphur domain"/>
    <property type="match status" value="1"/>
</dbReference>
<dbReference type="PRINTS" id="PR00411">
    <property type="entry name" value="PNDRDTASEI"/>
</dbReference>
<accession>E2A429</accession>
<dbReference type="STRING" id="104421.E2A429"/>
<dbReference type="PANTHER" id="PTHR43557:SF2">
    <property type="entry name" value="RIESKE DOMAIN-CONTAINING PROTEIN-RELATED"/>
    <property type="match status" value="1"/>
</dbReference>
<sequence length="573" mass="63565">MGAGSCKAFRNKPDKSMATGSQEQHDYIEGVVCKQEDINENEMKLLPLGDNEDKILLIKQKGELHAIGTKCTHYGALLHTGALGEGRVRCPWHGACFNIKTGDIEDYPGLDSLPCYKVRIDETGLVHVKAKRKDLDINKRVKDMSARDPENIKTVVIVGGGPAGATCAESLRQEGFTGRIVMVCRENVVPYDRIKVSKVLDFDVQKAALRPPKFYDEHKIETKLGVEAIGLDTTQNVVKLSNNENLKYNDLFICTGSKPRMPNIPGSNLSNIFVLRDYTDSQDVYSQLSPEKHLVVLGLGFIGMEAAAYCINKCKSITVIGRDTVPFKAIFGTDIGGRIGKEHEAKGVKFIFQNNIKQFIPKEDEENVLGRVELTDGQILPADIVIVGIGSTFYTDWLKDSLVEMRNNGTIIVNKHLKTNIENVYAGGDIAYAPIYGSDDIFAAIGHYSLAHYHGKVAAQNICGKEIPLKTIPFFWTNLLGKNFRYAGHGKPTSIKIYGSLDKLEFFAYYFKDSKVIGMSSGNADPVVADFANLLYEGKTLTEEEINADPFGWMRNKPKDVLTRFQDSFLVDV</sequence>
<dbReference type="InterPro" id="IPR036922">
    <property type="entry name" value="Rieske_2Fe-2S_sf"/>
</dbReference>